<dbReference type="EMBL" id="KC595276">
    <property type="protein sequence ID" value="AGK84791.1"/>
    <property type="molecule type" value="Genomic_DNA"/>
</dbReference>
<protein>
    <submittedName>
        <fullName evidence="1">Uncharacterized protein</fullName>
    </submittedName>
</protein>
<dbReference type="AlphaFoldDB" id="R4JIE3"/>
<proteinExistence type="predicted"/>
<accession>R4JIE3</accession>
<gene>
    <name evidence="1" type="ORF">metaSSY_00370</name>
</gene>
<reference evidence="1" key="1">
    <citation type="journal article" date="2013" name="Appl. Environ. Microbiol.">
        <title>Functional screening of a metagenomic library reveals operons responsible for enhanced intestinal colonization by gut commensal microbes.</title>
        <authorList>
            <person name="Yoon M.Y."/>
            <person name="Lee K.M."/>
            <person name="Yoon Y."/>
            <person name="Go J."/>
            <person name="Park Y."/>
            <person name="Cho Y.J."/>
            <person name="Tannock G.W."/>
            <person name="Yoon S.S."/>
        </authorList>
    </citation>
    <scope>NUCLEOTIDE SEQUENCE</scope>
</reference>
<sequence>MVTAEIFTNSLFDEFKPPFEAAAFQDEILTADVQRAIFMAHRNAYQKARELREMCTQITSASITHDCTHYYLEQKLSPLGFEFTSDSIGNSRAFFTKGDYIFILKKKNAPSNPTEVSKNIREQKVAKHVITISYETDAFHTDISRIYVQYLQGNTIEYNFVITPEDMWNLENGVNEKTQQEVVEHKKPRLKIKKQDAI</sequence>
<organism evidence="1">
    <name type="scientific">uncultured bacterium BAC10G6</name>
    <dbReference type="NCBI Taxonomy" id="1329522"/>
    <lineage>
        <taxon>Bacteria</taxon>
        <taxon>environmental samples</taxon>
    </lineage>
</organism>
<evidence type="ECO:0000313" key="1">
    <source>
        <dbReference type="EMBL" id="AGK84791.1"/>
    </source>
</evidence>
<name>R4JIE3_9BACT</name>